<dbReference type="PANTHER" id="PTHR43673">
    <property type="entry name" value="NAD(P)H NITROREDUCTASE YDGI-RELATED"/>
    <property type="match status" value="1"/>
</dbReference>
<dbReference type="InterPro" id="IPR000415">
    <property type="entry name" value="Nitroreductase-like"/>
</dbReference>
<evidence type="ECO:0000313" key="5">
    <source>
        <dbReference type="Proteomes" id="UP000276568"/>
    </source>
</evidence>
<accession>A0A3N0I205</accession>
<keyword evidence="2" id="KW-0560">Oxidoreductase</keyword>
<organism evidence="4 5">
    <name type="scientific">Absicoccus porci</name>
    <dbReference type="NCBI Taxonomy" id="2486576"/>
    <lineage>
        <taxon>Bacteria</taxon>
        <taxon>Bacillati</taxon>
        <taxon>Bacillota</taxon>
        <taxon>Erysipelotrichia</taxon>
        <taxon>Erysipelotrichales</taxon>
        <taxon>Erysipelotrichaceae</taxon>
        <taxon>Absicoccus</taxon>
    </lineage>
</organism>
<sequence>MIETILKKNRSTRGFDETQKIDAETLKKWISYTRYCGSAANRQPLKYCILNEKNDVEGLLALTKWAAALPKEHLPKPHQHPVAFVVILQDTSISNGQFVMVDVGIAAQTILLSAVEEGYAGCMLGAFDSKKVQSYLNLKANLVPRLVIALGKGIENIQLVDCTDSNNYYRQDGVHYVPKRTMDELLIEKEK</sequence>
<dbReference type="RefSeq" id="WP_128520516.1">
    <property type="nucleotide sequence ID" value="NZ_JALFCT010000010.1"/>
</dbReference>
<feature type="domain" description="Nitroreductase" evidence="3">
    <location>
        <begin position="7"/>
        <end position="152"/>
    </location>
</feature>
<dbReference type="Pfam" id="PF00881">
    <property type="entry name" value="Nitroreductase"/>
    <property type="match status" value="1"/>
</dbReference>
<dbReference type="GO" id="GO:0016491">
    <property type="term" value="F:oxidoreductase activity"/>
    <property type="evidence" value="ECO:0007669"/>
    <property type="project" value="UniProtKB-KW"/>
</dbReference>
<dbReference type="InterPro" id="IPR023312">
    <property type="entry name" value="Put_nitroreductase_C_bac"/>
</dbReference>
<proteinExistence type="inferred from homology"/>
<dbReference type="Gene3D" id="2.20.180.10">
    <property type="entry name" value="putative fmn-dependent nitroreductase like domains"/>
    <property type="match status" value="1"/>
</dbReference>
<comment type="caution">
    <text evidence="4">The sequence shown here is derived from an EMBL/GenBank/DDBJ whole genome shotgun (WGS) entry which is preliminary data.</text>
</comment>
<evidence type="ECO:0000256" key="2">
    <source>
        <dbReference type="ARBA" id="ARBA00023002"/>
    </source>
</evidence>
<dbReference type="EMBL" id="RJQC01000002">
    <property type="protein sequence ID" value="RNM30606.1"/>
    <property type="molecule type" value="Genomic_DNA"/>
</dbReference>
<dbReference type="AlphaFoldDB" id="A0A3N0I205"/>
<keyword evidence="5" id="KW-1185">Reference proteome</keyword>
<name>A0A3N0I205_9FIRM</name>
<comment type="similarity">
    <text evidence="1">Belongs to the nitroreductase family.</text>
</comment>
<dbReference type="CDD" id="cd02062">
    <property type="entry name" value="Nitro_FMN_reductase"/>
    <property type="match status" value="1"/>
</dbReference>
<evidence type="ECO:0000259" key="3">
    <source>
        <dbReference type="Pfam" id="PF00881"/>
    </source>
</evidence>
<evidence type="ECO:0000256" key="1">
    <source>
        <dbReference type="ARBA" id="ARBA00007118"/>
    </source>
</evidence>
<dbReference type="OrthoDB" id="9804207at2"/>
<gene>
    <name evidence="4" type="ORF">EDX97_07435</name>
</gene>
<reference evidence="4 5" key="1">
    <citation type="submission" date="2018-11" db="EMBL/GenBank/DDBJ databases">
        <title>Clostridium sp. nov., a member of the family Erysipelotrichaceae isolated from pig faeces.</title>
        <authorList>
            <person name="Chang Y.-H."/>
        </authorList>
    </citation>
    <scope>NUCLEOTIDE SEQUENCE [LARGE SCALE GENOMIC DNA]</scope>
    <source>
        <strain evidence="4 5">YH-panp20</strain>
    </source>
</reference>
<dbReference type="Proteomes" id="UP000276568">
    <property type="component" value="Unassembled WGS sequence"/>
</dbReference>
<dbReference type="InterPro" id="IPR029479">
    <property type="entry name" value="Nitroreductase"/>
</dbReference>
<dbReference type="SUPFAM" id="SSF55469">
    <property type="entry name" value="FMN-dependent nitroreductase-like"/>
    <property type="match status" value="1"/>
</dbReference>
<evidence type="ECO:0000313" key="4">
    <source>
        <dbReference type="EMBL" id="RNM30606.1"/>
    </source>
</evidence>
<protein>
    <submittedName>
        <fullName evidence="4">Nitroreductase</fullName>
    </submittedName>
</protein>
<dbReference type="PANTHER" id="PTHR43673:SF10">
    <property type="entry name" value="NADH DEHYDROGENASE_NAD(P)H NITROREDUCTASE XCC3605-RELATED"/>
    <property type="match status" value="1"/>
</dbReference>
<dbReference type="Gene3D" id="3.40.109.10">
    <property type="entry name" value="NADH Oxidase"/>
    <property type="match status" value="1"/>
</dbReference>